<organism evidence="14 15">
    <name type="scientific">Microcaecilia unicolor</name>
    <dbReference type="NCBI Taxonomy" id="1415580"/>
    <lineage>
        <taxon>Eukaryota</taxon>
        <taxon>Metazoa</taxon>
        <taxon>Chordata</taxon>
        <taxon>Craniata</taxon>
        <taxon>Vertebrata</taxon>
        <taxon>Euteleostomi</taxon>
        <taxon>Amphibia</taxon>
        <taxon>Gymnophiona</taxon>
        <taxon>Siphonopidae</taxon>
        <taxon>Microcaecilia</taxon>
    </lineage>
</organism>
<dbReference type="Pfam" id="PF00001">
    <property type="entry name" value="7tm_1"/>
    <property type="match status" value="1"/>
</dbReference>
<keyword evidence="6 12" id="KW-0472">Membrane</keyword>
<dbReference type="InterPro" id="IPR017452">
    <property type="entry name" value="GPCR_Rhodpsn_7TM"/>
</dbReference>
<evidence type="ECO:0000256" key="8">
    <source>
        <dbReference type="ARBA" id="ARBA00023170"/>
    </source>
</evidence>
<accession>A0A6P7WTG0</accession>
<dbReference type="AlphaFoldDB" id="A0A6P7WTG0"/>
<dbReference type="OrthoDB" id="5781782at2759"/>
<feature type="transmembrane region" description="Helical" evidence="12">
    <location>
        <begin position="217"/>
        <end position="239"/>
    </location>
</feature>
<feature type="transmembrane region" description="Helical" evidence="12">
    <location>
        <begin position="272"/>
        <end position="294"/>
    </location>
</feature>
<evidence type="ECO:0000256" key="5">
    <source>
        <dbReference type="ARBA" id="ARBA00023040"/>
    </source>
</evidence>
<keyword evidence="5 11" id="KW-0297">G-protein coupled receptor</keyword>
<evidence type="ECO:0000256" key="2">
    <source>
        <dbReference type="ARBA" id="ARBA00022475"/>
    </source>
</evidence>
<evidence type="ECO:0000256" key="11">
    <source>
        <dbReference type="RuleBase" id="RU000688"/>
    </source>
</evidence>
<evidence type="ECO:0000256" key="3">
    <source>
        <dbReference type="ARBA" id="ARBA00022692"/>
    </source>
</evidence>
<comment type="subcellular location">
    <subcellularLocation>
        <location evidence="1">Cell membrane</location>
        <topology evidence="1">Multi-pass membrane protein</topology>
    </subcellularLocation>
</comment>
<dbReference type="GeneID" id="115458050"/>
<evidence type="ECO:0000313" key="14">
    <source>
        <dbReference type="Proteomes" id="UP000515156"/>
    </source>
</evidence>
<keyword evidence="4 12" id="KW-1133">Transmembrane helix</keyword>
<dbReference type="KEGG" id="muo:115458050"/>
<protein>
    <submittedName>
        <fullName evidence="15">LOW QUALITY PROTEIN: lysophosphatidic acid receptor 5</fullName>
    </submittedName>
</protein>
<dbReference type="InParanoid" id="A0A6P7WTG0"/>
<dbReference type="Gene3D" id="1.20.1070.10">
    <property type="entry name" value="Rhodopsin 7-helix transmembrane proteins"/>
    <property type="match status" value="1"/>
</dbReference>
<dbReference type="InterPro" id="IPR000276">
    <property type="entry name" value="GPCR_Rhodpsn"/>
</dbReference>
<keyword evidence="9" id="KW-0325">Glycoprotein</keyword>
<evidence type="ECO:0000259" key="13">
    <source>
        <dbReference type="PROSITE" id="PS50262"/>
    </source>
</evidence>
<proteinExistence type="inferred from homology"/>
<keyword evidence="14" id="KW-1185">Reference proteome</keyword>
<dbReference type="PRINTS" id="PR00237">
    <property type="entry name" value="GPCRRHODOPSN"/>
</dbReference>
<feature type="transmembrane region" description="Helical" evidence="12">
    <location>
        <begin position="314"/>
        <end position="335"/>
    </location>
</feature>
<evidence type="ECO:0000256" key="9">
    <source>
        <dbReference type="ARBA" id="ARBA00023180"/>
    </source>
</evidence>
<evidence type="ECO:0000256" key="4">
    <source>
        <dbReference type="ARBA" id="ARBA00022989"/>
    </source>
</evidence>
<keyword evidence="8 11" id="KW-0675">Receptor</keyword>
<evidence type="ECO:0000256" key="10">
    <source>
        <dbReference type="ARBA" id="ARBA00023224"/>
    </source>
</evidence>
<dbReference type="GO" id="GO:0048266">
    <property type="term" value="P:behavioral response to pain"/>
    <property type="evidence" value="ECO:0007669"/>
    <property type="project" value="TreeGrafter"/>
</dbReference>
<evidence type="ECO:0000256" key="7">
    <source>
        <dbReference type="ARBA" id="ARBA00023157"/>
    </source>
</evidence>
<dbReference type="PROSITE" id="PS50262">
    <property type="entry name" value="G_PROTEIN_RECEP_F1_2"/>
    <property type="match status" value="1"/>
</dbReference>
<feature type="transmembrane region" description="Helical" evidence="12">
    <location>
        <begin position="131"/>
        <end position="148"/>
    </location>
</feature>
<comment type="similarity">
    <text evidence="11">Belongs to the G-protein coupled receptor 1 family.</text>
</comment>
<feature type="transmembrane region" description="Helical" evidence="12">
    <location>
        <begin position="91"/>
        <end position="111"/>
    </location>
</feature>
<keyword evidence="2" id="KW-1003">Cell membrane</keyword>
<reference evidence="15" key="1">
    <citation type="submission" date="2025-08" db="UniProtKB">
        <authorList>
            <consortium name="RefSeq"/>
        </authorList>
    </citation>
    <scope>IDENTIFICATION</scope>
</reference>
<dbReference type="Proteomes" id="UP000515156">
    <property type="component" value="Chromosome 14"/>
</dbReference>
<keyword evidence="10 11" id="KW-0807">Transducer</keyword>
<dbReference type="FunFam" id="1.20.1070.10:FF:000017">
    <property type="entry name" value="lysophosphatidic acid receptor 4"/>
    <property type="match status" value="1"/>
</dbReference>
<dbReference type="GO" id="GO:0005886">
    <property type="term" value="C:plasma membrane"/>
    <property type="evidence" value="ECO:0007669"/>
    <property type="project" value="UniProtKB-SubCell"/>
</dbReference>
<name>A0A6P7WTG0_9AMPH</name>
<dbReference type="GO" id="GO:0004930">
    <property type="term" value="F:G protein-coupled receptor activity"/>
    <property type="evidence" value="ECO:0007669"/>
    <property type="project" value="UniProtKB-KW"/>
</dbReference>
<keyword evidence="7" id="KW-1015">Disulfide bond</keyword>
<feature type="transmembrane region" description="Helical" evidence="12">
    <location>
        <begin position="168"/>
        <end position="190"/>
    </location>
</feature>
<evidence type="ECO:0000256" key="12">
    <source>
        <dbReference type="SAM" id="Phobius"/>
    </source>
</evidence>
<feature type="domain" description="G-protein coupled receptors family 1 profile" evidence="13">
    <location>
        <begin position="70"/>
        <end position="333"/>
    </location>
</feature>
<dbReference type="PANTHER" id="PTHR24234">
    <property type="entry name" value="LYSOPHOSPHATIDIC ACID RECEPTOR 5/SPHINGOSYLPHOSPHORYLCHOLINE RECEPTOR"/>
    <property type="match status" value="1"/>
</dbReference>
<dbReference type="FunCoup" id="A0A6P7WTG0">
    <property type="interactions" value="711"/>
</dbReference>
<dbReference type="PANTHER" id="PTHR24234:SF6">
    <property type="entry name" value="LYSOPHOSPHATIDIC ACID RECEPTOR 5"/>
    <property type="match status" value="1"/>
</dbReference>
<evidence type="ECO:0000256" key="6">
    <source>
        <dbReference type="ARBA" id="ARBA00023136"/>
    </source>
</evidence>
<evidence type="ECO:0000313" key="15">
    <source>
        <dbReference type="RefSeq" id="XP_030043698.1"/>
    </source>
</evidence>
<dbReference type="CTD" id="57121"/>
<sequence length="396" mass="45089">MAGYKPRETALWLGDSSVTLAGSSMGYLNNSPNLSECENYRNLSECEDYRSNHTLHLVGYSILFPLGLFLNTLALWIFLRYLHLRSVVSIYMFNLALSDLLFTLSLPLRLYYYDHHHWPFGKLLCQVSGSLFQINMYGSCIFLMCINLDRYVAIVHPLRWRHLRRRKVARLVCLGVWALILMGSVPAALIHVSNDCWYGGHAVSRCFEAFSAWERRLFPLIILAEVLGFLVPLLFVVYGSARIFRELCRGSRSYSDSTKQVGGRRRKTVRLLVVNLIIFIICFVPYNLALAIYGLLRAHVIEASKGTVGAVRQVLVVTILLASMNCTLDPLVYYFSTEGFRNTFKGLRKGQTWDCEPKTLNTVKGKSKTQNCPHGDHTFPSSRTTFLNHHIQDSAV</sequence>
<feature type="transmembrane region" description="Helical" evidence="12">
    <location>
        <begin position="57"/>
        <end position="79"/>
    </location>
</feature>
<dbReference type="RefSeq" id="XP_030043698.1">
    <property type="nucleotide sequence ID" value="XM_030187838.1"/>
</dbReference>
<gene>
    <name evidence="15" type="primary">LPAR5</name>
</gene>
<evidence type="ECO:0000256" key="1">
    <source>
        <dbReference type="ARBA" id="ARBA00004651"/>
    </source>
</evidence>
<dbReference type="SUPFAM" id="SSF81321">
    <property type="entry name" value="Family A G protein-coupled receptor-like"/>
    <property type="match status" value="1"/>
</dbReference>
<dbReference type="PROSITE" id="PS00237">
    <property type="entry name" value="G_PROTEIN_RECEP_F1_1"/>
    <property type="match status" value="1"/>
</dbReference>
<keyword evidence="3 11" id="KW-0812">Transmembrane</keyword>
<dbReference type="PRINTS" id="PR01157">
    <property type="entry name" value="P2YPURNOCPTR"/>
</dbReference>